<gene>
    <name evidence="2" type="primary">LOC103594804</name>
</gene>
<evidence type="ECO:0000313" key="1">
    <source>
        <dbReference type="Proteomes" id="UP000694923"/>
    </source>
</evidence>
<dbReference type="InterPro" id="IPR016187">
    <property type="entry name" value="CTDL_fold"/>
</dbReference>
<dbReference type="GeneID" id="103594804"/>
<dbReference type="Gene3D" id="3.10.100.10">
    <property type="entry name" value="Mannose-Binding Protein A, subunit A"/>
    <property type="match status" value="1"/>
</dbReference>
<protein>
    <submittedName>
        <fullName evidence="2">C-type lectin domain family 2 member A-like</fullName>
    </submittedName>
</protein>
<keyword evidence="1" id="KW-1185">Reference proteome</keyword>
<dbReference type="InterPro" id="IPR016186">
    <property type="entry name" value="C-type_lectin-like/link_sf"/>
</dbReference>
<dbReference type="InterPro" id="IPR050828">
    <property type="entry name" value="C-type_lectin/matrix_domain"/>
</dbReference>
<evidence type="ECO:0000313" key="2">
    <source>
        <dbReference type="RefSeq" id="XP_008576299.1"/>
    </source>
</evidence>
<organism evidence="1 2">
    <name type="scientific">Galeopterus variegatus</name>
    <name type="common">Malayan flying lemur</name>
    <name type="synonym">Cynocephalus variegatus</name>
    <dbReference type="NCBI Taxonomy" id="482537"/>
    <lineage>
        <taxon>Eukaryota</taxon>
        <taxon>Metazoa</taxon>
        <taxon>Chordata</taxon>
        <taxon>Craniata</taxon>
        <taxon>Vertebrata</taxon>
        <taxon>Euteleostomi</taxon>
        <taxon>Mammalia</taxon>
        <taxon>Eutheria</taxon>
        <taxon>Euarchontoglires</taxon>
        <taxon>Dermoptera</taxon>
        <taxon>Cynocephalidae</taxon>
        <taxon>Galeopterus</taxon>
    </lineage>
</organism>
<accession>A0ABM0R6Q8</accession>
<name>A0ABM0R6Q8_GALVR</name>
<dbReference type="Proteomes" id="UP000694923">
    <property type="component" value="Unplaced"/>
</dbReference>
<proteinExistence type="predicted"/>
<dbReference type="PANTHER" id="PTHR45710">
    <property type="entry name" value="C-TYPE LECTIN DOMAIN-CONTAINING PROTEIN 180"/>
    <property type="match status" value="1"/>
</dbReference>
<dbReference type="SUPFAM" id="SSF56436">
    <property type="entry name" value="C-type lectin-like"/>
    <property type="match status" value="1"/>
</dbReference>
<sequence>MSLSDYIPSKCSKTMSCSEDWIGVGKKCFYFSDTRNWTASKRFCSSQGSELAQIDTQRIW</sequence>
<reference evidence="2" key="1">
    <citation type="submission" date="2025-08" db="UniProtKB">
        <authorList>
            <consortium name="RefSeq"/>
        </authorList>
    </citation>
    <scope>IDENTIFICATION</scope>
</reference>
<dbReference type="RefSeq" id="XP_008576299.1">
    <property type="nucleotide sequence ID" value="XM_008578077.1"/>
</dbReference>
<dbReference type="PANTHER" id="PTHR45710:SF40">
    <property type="entry name" value="C-TYPE LECTIN DOMAIN FAMILY 2 MEMBER A"/>
    <property type="match status" value="1"/>
</dbReference>